<feature type="non-terminal residue" evidence="1">
    <location>
        <position position="57"/>
    </location>
</feature>
<evidence type="ECO:0000313" key="1">
    <source>
        <dbReference type="EMBL" id="GBM03138.1"/>
    </source>
</evidence>
<dbReference type="EMBL" id="BGPR01000187">
    <property type="protein sequence ID" value="GBM03138.1"/>
    <property type="molecule type" value="Genomic_DNA"/>
</dbReference>
<accession>A0A4Y2CH83</accession>
<organism evidence="1 2">
    <name type="scientific">Araneus ventricosus</name>
    <name type="common">Orbweaver spider</name>
    <name type="synonym">Epeira ventricosa</name>
    <dbReference type="NCBI Taxonomy" id="182803"/>
    <lineage>
        <taxon>Eukaryota</taxon>
        <taxon>Metazoa</taxon>
        <taxon>Ecdysozoa</taxon>
        <taxon>Arthropoda</taxon>
        <taxon>Chelicerata</taxon>
        <taxon>Arachnida</taxon>
        <taxon>Araneae</taxon>
        <taxon>Araneomorphae</taxon>
        <taxon>Entelegynae</taxon>
        <taxon>Araneoidea</taxon>
        <taxon>Araneidae</taxon>
        <taxon>Araneus</taxon>
    </lineage>
</organism>
<reference evidence="1 2" key="1">
    <citation type="journal article" date="2019" name="Sci. Rep.">
        <title>Orb-weaving spider Araneus ventricosus genome elucidates the spidroin gene catalogue.</title>
        <authorList>
            <person name="Kono N."/>
            <person name="Nakamura H."/>
            <person name="Ohtoshi R."/>
            <person name="Moran D.A.P."/>
            <person name="Shinohara A."/>
            <person name="Yoshida Y."/>
            <person name="Fujiwara M."/>
            <person name="Mori M."/>
            <person name="Tomita M."/>
            <person name="Arakawa K."/>
        </authorList>
    </citation>
    <scope>NUCLEOTIDE SEQUENCE [LARGE SCALE GENOMIC DNA]</scope>
</reference>
<dbReference type="AlphaFoldDB" id="A0A4Y2CH83"/>
<gene>
    <name evidence="1" type="ORF">AVEN_200828_1</name>
</gene>
<sequence length="57" mass="6636">MVISRQERHLSQHLFPHSSLRRQREGVSFSKSIYQAGHSPVIHSTFFGTQDAKPFRQ</sequence>
<keyword evidence="2" id="KW-1185">Reference proteome</keyword>
<comment type="caution">
    <text evidence="1">The sequence shown here is derived from an EMBL/GenBank/DDBJ whole genome shotgun (WGS) entry which is preliminary data.</text>
</comment>
<proteinExistence type="predicted"/>
<protein>
    <submittedName>
        <fullName evidence="1">Uncharacterized protein</fullName>
    </submittedName>
</protein>
<dbReference type="Proteomes" id="UP000499080">
    <property type="component" value="Unassembled WGS sequence"/>
</dbReference>
<name>A0A4Y2CH83_ARAVE</name>
<evidence type="ECO:0000313" key="2">
    <source>
        <dbReference type="Proteomes" id="UP000499080"/>
    </source>
</evidence>